<evidence type="ECO:0000256" key="4">
    <source>
        <dbReference type="PROSITE-ProRule" id="PRU00335"/>
    </source>
</evidence>
<evidence type="ECO:0000313" key="7">
    <source>
        <dbReference type="Proteomes" id="UP001501266"/>
    </source>
</evidence>
<evidence type="ECO:0000313" key="6">
    <source>
        <dbReference type="EMBL" id="GAA1420340.1"/>
    </source>
</evidence>
<dbReference type="PANTHER" id="PTHR47506:SF1">
    <property type="entry name" value="HTH-TYPE TRANSCRIPTIONAL REGULATOR YJDC"/>
    <property type="match status" value="1"/>
</dbReference>
<dbReference type="SUPFAM" id="SSF46689">
    <property type="entry name" value="Homeodomain-like"/>
    <property type="match status" value="1"/>
</dbReference>
<proteinExistence type="predicted"/>
<feature type="domain" description="HTH tetR-type" evidence="5">
    <location>
        <begin position="12"/>
        <end position="72"/>
    </location>
</feature>
<dbReference type="Pfam" id="PF21351">
    <property type="entry name" value="TetR_C_41"/>
    <property type="match status" value="1"/>
</dbReference>
<keyword evidence="3" id="KW-0804">Transcription</keyword>
<dbReference type="Gene3D" id="1.10.357.10">
    <property type="entry name" value="Tetracycline Repressor, domain 2"/>
    <property type="match status" value="1"/>
</dbReference>
<keyword evidence="2 4" id="KW-0238">DNA-binding</keyword>
<dbReference type="PANTHER" id="PTHR47506">
    <property type="entry name" value="TRANSCRIPTIONAL REGULATORY PROTEIN"/>
    <property type="match status" value="1"/>
</dbReference>
<dbReference type="InterPro" id="IPR036271">
    <property type="entry name" value="Tet_transcr_reg_TetR-rel_C_sf"/>
</dbReference>
<dbReference type="InterPro" id="IPR001647">
    <property type="entry name" value="HTH_TetR"/>
</dbReference>
<evidence type="ECO:0000256" key="1">
    <source>
        <dbReference type="ARBA" id="ARBA00023015"/>
    </source>
</evidence>
<dbReference type="Proteomes" id="UP001501266">
    <property type="component" value="Unassembled WGS sequence"/>
</dbReference>
<dbReference type="Pfam" id="PF00440">
    <property type="entry name" value="TetR_N"/>
    <property type="match status" value="1"/>
</dbReference>
<comment type="caution">
    <text evidence="6">The sequence shown here is derived from an EMBL/GenBank/DDBJ whole genome shotgun (WGS) entry which is preliminary data.</text>
</comment>
<feature type="DNA-binding region" description="H-T-H motif" evidence="4">
    <location>
        <begin position="35"/>
        <end position="54"/>
    </location>
</feature>
<organism evidence="6 7">
    <name type="scientific">Agrococcus citreus</name>
    <dbReference type="NCBI Taxonomy" id="84643"/>
    <lineage>
        <taxon>Bacteria</taxon>
        <taxon>Bacillati</taxon>
        <taxon>Actinomycetota</taxon>
        <taxon>Actinomycetes</taxon>
        <taxon>Micrococcales</taxon>
        <taxon>Microbacteriaceae</taxon>
        <taxon>Agrococcus</taxon>
    </lineage>
</organism>
<evidence type="ECO:0000259" key="5">
    <source>
        <dbReference type="PROSITE" id="PS50977"/>
    </source>
</evidence>
<dbReference type="PROSITE" id="PS50977">
    <property type="entry name" value="HTH_TETR_2"/>
    <property type="match status" value="1"/>
</dbReference>
<dbReference type="RefSeq" id="WP_343917941.1">
    <property type="nucleotide sequence ID" value="NZ_BAAAKK010000002.1"/>
</dbReference>
<keyword evidence="7" id="KW-1185">Reference proteome</keyword>
<dbReference type="SUPFAM" id="SSF48498">
    <property type="entry name" value="Tetracyclin repressor-like, C-terminal domain"/>
    <property type="match status" value="1"/>
</dbReference>
<keyword evidence="1" id="KW-0805">Transcription regulation</keyword>
<dbReference type="InterPro" id="IPR049484">
    <property type="entry name" value="Rv0078-like_C"/>
</dbReference>
<dbReference type="EMBL" id="BAAAKK010000002">
    <property type="protein sequence ID" value="GAA1420340.1"/>
    <property type="molecule type" value="Genomic_DNA"/>
</dbReference>
<evidence type="ECO:0000256" key="2">
    <source>
        <dbReference type="ARBA" id="ARBA00023125"/>
    </source>
</evidence>
<accession>A0ABN1YQQ5</accession>
<name>A0ABN1YQQ5_9MICO</name>
<protein>
    <recommendedName>
        <fullName evidence="5">HTH tetR-type domain-containing protein</fullName>
    </recommendedName>
</protein>
<dbReference type="InterPro" id="IPR009057">
    <property type="entry name" value="Homeodomain-like_sf"/>
</dbReference>
<sequence>MEASTLRERRLERSRADLLQAALDIIARDGLPAVSIESVLRECGMARATLYAHFPGGRDALLRAAYDRAGRDLLDLAERDASREEHWRGRMLSYARTMIEYSASPSLGHFYSVSGPHLMGFRSSRGVGSQGYFETFRDALVDAASSGELAPGADPQALAILLSSSLRDAGIALARHETTTSAVMASIGLLLDGIAVRRQAPSSSEHRAVASTEQ</sequence>
<gene>
    <name evidence="6" type="ORF">GCM10009640_09500</name>
</gene>
<evidence type="ECO:0000256" key="3">
    <source>
        <dbReference type="ARBA" id="ARBA00023163"/>
    </source>
</evidence>
<reference evidence="6 7" key="1">
    <citation type="journal article" date="2019" name="Int. J. Syst. Evol. Microbiol.">
        <title>The Global Catalogue of Microorganisms (GCM) 10K type strain sequencing project: providing services to taxonomists for standard genome sequencing and annotation.</title>
        <authorList>
            <consortium name="The Broad Institute Genomics Platform"/>
            <consortium name="The Broad Institute Genome Sequencing Center for Infectious Disease"/>
            <person name="Wu L."/>
            <person name="Ma J."/>
        </authorList>
    </citation>
    <scope>NUCLEOTIDE SEQUENCE [LARGE SCALE GENOMIC DNA]</scope>
    <source>
        <strain evidence="6 7">JCM 12398</strain>
    </source>
</reference>